<evidence type="ECO:0000256" key="5">
    <source>
        <dbReference type="ARBA" id="ARBA00023149"/>
    </source>
</evidence>
<feature type="binding site" evidence="9">
    <location>
        <position position="407"/>
    </location>
    <ligand>
        <name>Zn(2+)</name>
        <dbReference type="ChEBI" id="CHEBI:29105"/>
        <label>1</label>
    </ligand>
</feature>
<dbReference type="GO" id="GO:0004115">
    <property type="term" value="F:3',5'-cyclic-AMP phosphodiesterase activity"/>
    <property type="evidence" value="ECO:0007669"/>
    <property type="project" value="UniProtKB-EC"/>
</dbReference>
<reference evidence="13" key="2">
    <citation type="submission" date="2025-09" db="UniProtKB">
        <authorList>
            <consortium name="Ensembl"/>
        </authorList>
    </citation>
    <scope>IDENTIFICATION</scope>
</reference>
<evidence type="ECO:0000256" key="6">
    <source>
        <dbReference type="ARBA" id="ARBA00033681"/>
    </source>
</evidence>
<feature type="binding site" evidence="9">
    <location>
        <position position="444"/>
    </location>
    <ligand>
        <name>Zn(2+)</name>
        <dbReference type="ChEBI" id="CHEBI:29105"/>
        <label>2</label>
    </ligand>
</feature>
<dbReference type="Ensembl" id="ENSOMET00000012289.1">
    <property type="protein sequence ID" value="ENSOMEP00000023420.1"/>
    <property type="gene ID" value="ENSOMEG00000003545.1"/>
</dbReference>
<dbReference type="PROSITE" id="PS00126">
    <property type="entry name" value="PDEASE_I_1"/>
    <property type="match status" value="1"/>
</dbReference>
<dbReference type="InterPro" id="IPR036971">
    <property type="entry name" value="PDEase_catalytic_dom_sf"/>
</dbReference>
<evidence type="ECO:0000256" key="2">
    <source>
        <dbReference type="ARBA" id="ARBA00009517"/>
    </source>
</evidence>
<evidence type="ECO:0000256" key="10">
    <source>
        <dbReference type="RuleBase" id="RU363067"/>
    </source>
</evidence>
<evidence type="ECO:0000256" key="9">
    <source>
        <dbReference type="PIRSR" id="PIRSR623088-3"/>
    </source>
</evidence>
<feature type="region of interest" description="Disordered" evidence="11">
    <location>
        <begin position="1"/>
        <end position="51"/>
    </location>
</feature>
<feature type="compositionally biased region" description="Low complexity" evidence="11">
    <location>
        <begin position="33"/>
        <end position="51"/>
    </location>
</feature>
<dbReference type="GeneTree" id="ENSGT00940000164492"/>
<proteinExistence type="inferred from homology"/>
<evidence type="ECO:0000313" key="14">
    <source>
        <dbReference type="Proteomes" id="UP000261560"/>
    </source>
</evidence>
<keyword evidence="4 10" id="KW-0378">Hydrolase</keyword>
<dbReference type="Proteomes" id="UP000261560">
    <property type="component" value="Unplaced"/>
</dbReference>
<evidence type="ECO:0000256" key="3">
    <source>
        <dbReference type="ARBA" id="ARBA00022723"/>
    </source>
</evidence>
<feature type="binding site" evidence="8">
    <location>
        <position position="444"/>
    </location>
    <ligand>
        <name>AMP</name>
        <dbReference type="ChEBI" id="CHEBI:456215"/>
    </ligand>
</feature>
<feature type="region of interest" description="Disordered" evidence="11">
    <location>
        <begin position="293"/>
        <end position="312"/>
    </location>
</feature>
<evidence type="ECO:0000256" key="8">
    <source>
        <dbReference type="PIRSR" id="PIRSR623088-2"/>
    </source>
</evidence>
<dbReference type="AlphaFoldDB" id="A0A3B3D1K3"/>
<feature type="active site" description="Proton donor" evidence="7">
    <location>
        <position position="403"/>
    </location>
</feature>
<reference evidence="13" key="1">
    <citation type="submission" date="2025-08" db="UniProtKB">
        <authorList>
            <consortium name="Ensembl"/>
        </authorList>
    </citation>
    <scope>IDENTIFICATION</scope>
</reference>
<protein>
    <recommendedName>
        <fullName evidence="10">Phosphodiesterase</fullName>
        <ecNumber evidence="10">3.1.4.-</ecNumber>
    </recommendedName>
</protein>
<evidence type="ECO:0000256" key="4">
    <source>
        <dbReference type="ARBA" id="ARBA00022801"/>
    </source>
</evidence>
<feature type="compositionally biased region" description="Polar residues" evidence="11">
    <location>
        <begin position="303"/>
        <end position="312"/>
    </location>
</feature>
<dbReference type="InterPro" id="IPR002073">
    <property type="entry name" value="PDEase_catalytic_dom"/>
</dbReference>
<evidence type="ECO:0000259" key="12">
    <source>
        <dbReference type="PROSITE" id="PS51845"/>
    </source>
</evidence>
<dbReference type="InterPro" id="IPR003607">
    <property type="entry name" value="HD/PDEase_dom"/>
</dbReference>
<dbReference type="GO" id="GO:0046872">
    <property type="term" value="F:metal ion binding"/>
    <property type="evidence" value="ECO:0007669"/>
    <property type="project" value="UniProtKB-KW"/>
</dbReference>
<feature type="compositionally biased region" description="Gly residues" evidence="11">
    <location>
        <begin position="676"/>
        <end position="689"/>
    </location>
</feature>
<feature type="domain" description="PDEase" evidence="12">
    <location>
        <begin position="327"/>
        <end position="656"/>
    </location>
</feature>
<name>A0A3B3D1K3_ORYME</name>
<dbReference type="GO" id="GO:0007165">
    <property type="term" value="P:signal transduction"/>
    <property type="evidence" value="ECO:0007669"/>
    <property type="project" value="InterPro"/>
</dbReference>
<feature type="binding site" evidence="8">
    <location>
        <begin position="403"/>
        <end position="407"/>
    </location>
    <ligand>
        <name>AMP</name>
        <dbReference type="ChEBI" id="CHEBI:456215"/>
    </ligand>
</feature>
<feature type="binding site" evidence="8">
    <location>
        <position position="612"/>
    </location>
    <ligand>
        <name>AMP</name>
        <dbReference type="ChEBI" id="CHEBI:456215"/>
    </ligand>
</feature>
<comment type="pathway">
    <text evidence="1">Purine metabolism; 3',5'-cyclic AMP degradation; AMP from 3',5'-cyclic AMP: step 1/1.</text>
</comment>
<feature type="compositionally biased region" description="Acidic residues" evidence="11">
    <location>
        <begin position="696"/>
        <end position="721"/>
    </location>
</feature>
<feature type="compositionally biased region" description="Basic and acidic residues" evidence="11">
    <location>
        <begin position="662"/>
        <end position="671"/>
    </location>
</feature>
<keyword evidence="14" id="KW-1185">Reference proteome</keyword>
<dbReference type="PRINTS" id="PR00387">
    <property type="entry name" value="PDIESTERASE1"/>
</dbReference>
<dbReference type="SUPFAM" id="SSF109604">
    <property type="entry name" value="HD-domain/PDEase-like"/>
    <property type="match status" value="1"/>
</dbReference>
<comment type="catalytic activity">
    <reaction evidence="6">
        <text>3',5'-cyclic AMP + H2O = AMP + H(+)</text>
        <dbReference type="Rhea" id="RHEA:25277"/>
        <dbReference type="ChEBI" id="CHEBI:15377"/>
        <dbReference type="ChEBI" id="CHEBI:15378"/>
        <dbReference type="ChEBI" id="CHEBI:58165"/>
        <dbReference type="ChEBI" id="CHEBI:456215"/>
        <dbReference type="EC" id="3.1.4.53"/>
    </reaction>
    <physiologicalReaction direction="left-to-right" evidence="6">
        <dbReference type="Rhea" id="RHEA:25278"/>
    </physiologicalReaction>
</comment>
<sequence>MTEPLWESPGETGSVPYSDSQPIKLKPQSPSVSPCGSPRMSPCGSPRSSPRHSPLLFRKLLLNRSIALQRRFTLAHTPSFDVENGLPVGRSPLDSQTSPGSGLVLQGNFPHSQRRESFLYRSDSDFDLSPKAMSRNSSTASDLEEGLKNWEVSWLPRHGEDMIVTPFAQVLASLRTVRSNFAALTHLQDRLGNKRPPSSTQPPICKPCLTEEPYQKLAMETLEELDWCLDQLETLQTRHSVSEMASNKFKRMLNRELTQLSETSRSGNQVSEFIANTFLEKQHDVEILSPPLKEKEKKKRPMSQISGVKKATQSPSLAPACVSRFGVTTPHESLLAKEIEVTDRWGMDIFKIAEYSGNRPLTVIMYSIFQERDLLKTFKIQADTFITFMMTLEDHYHADVAYHNNIHAADVVQSTNVLLSTPALAAVFTDLEIMAALFASAIHDVDHPGVSNQFLINTSSELALMYNDASVLENHHLAVGFKLLQEENCDIFENLSKKQRDSLRKMVIDMVLATDMSKHINFLADMKTMVETKKVTSSGVLLLDNYSDRIQVLQNMVHCADLSNPTKPLELYRKWTDRIMMELFTQGDREREKGMEISPMCDKHNASIEKTQVGFIDYVVHPLWETWADLVHPDAQDILETLEDNREWYQSMIPRSPSPTSPEEHHNEGRPSDGAVGTGGPAHLGGGGDKFQFELTLEEEEEEEEEEEVDSDLESPLEEESQTSRDRHLDSSSPSLSPDPRNSRYRPPSPHPSRTLNQTSMSVRSLNSHRMPASPGREAVQDRDPSQDGDRVTCLHMGT</sequence>
<feature type="binding site" evidence="9">
    <location>
        <position position="443"/>
    </location>
    <ligand>
        <name>Zn(2+)</name>
        <dbReference type="ChEBI" id="CHEBI:29105"/>
        <label>1</label>
    </ligand>
</feature>
<comment type="cofactor">
    <cofactor evidence="10">
        <name>a divalent metal cation</name>
        <dbReference type="ChEBI" id="CHEBI:60240"/>
    </cofactor>
    <text evidence="10">Binds 2 divalent metal cations per subunit. Site 1 may preferentially bind zinc ions, while site 2 has a preference for magnesium and/or manganese ions.</text>
</comment>
<comment type="similarity">
    <text evidence="2">Belongs to the cyclic nucleotide phosphodiesterase family. PDE4 subfamily.</text>
</comment>
<feature type="region of interest" description="Disordered" evidence="11">
    <location>
        <begin position="651"/>
        <end position="799"/>
    </location>
</feature>
<feature type="binding site" evidence="9">
    <location>
        <position position="444"/>
    </location>
    <ligand>
        <name>Zn(2+)</name>
        <dbReference type="ChEBI" id="CHEBI:29105"/>
        <label>1</label>
    </ligand>
</feature>
<dbReference type="GO" id="GO:0006198">
    <property type="term" value="P:cAMP catabolic process"/>
    <property type="evidence" value="ECO:0007669"/>
    <property type="project" value="UniProtKB-UniPathway"/>
</dbReference>
<keyword evidence="5" id="KW-0114">cAMP</keyword>
<dbReference type="PANTHER" id="PTHR11347">
    <property type="entry name" value="CYCLIC NUCLEOTIDE PHOSPHODIESTERASE"/>
    <property type="match status" value="1"/>
</dbReference>
<feature type="binding site" evidence="9">
    <location>
        <position position="561"/>
    </location>
    <ligand>
        <name>Zn(2+)</name>
        <dbReference type="ChEBI" id="CHEBI:29105"/>
        <label>1</label>
    </ligand>
</feature>
<dbReference type="Gene3D" id="1.10.1300.10">
    <property type="entry name" value="3'5'-cyclic nucleotide phosphodiesterase, catalytic domain"/>
    <property type="match status" value="1"/>
</dbReference>
<dbReference type="Pfam" id="PF18100">
    <property type="entry name" value="PDE4_UCR"/>
    <property type="match status" value="1"/>
</dbReference>
<feature type="compositionally biased region" description="Low complexity" evidence="11">
    <location>
        <begin position="731"/>
        <end position="740"/>
    </location>
</feature>
<dbReference type="PROSITE" id="PS51845">
    <property type="entry name" value="PDEASE_I_2"/>
    <property type="match status" value="1"/>
</dbReference>
<evidence type="ECO:0000256" key="1">
    <source>
        <dbReference type="ARBA" id="ARBA00004703"/>
    </source>
</evidence>
<dbReference type="FunFam" id="1.10.1300.10:FF:000001">
    <property type="entry name" value="Phosphodiesterase"/>
    <property type="match status" value="1"/>
</dbReference>
<evidence type="ECO:0000256" key="11">
    <source>
        <dbReference type="SAM" id="MobiDB-lite"/>
    </source>
</evidence>
<dbReference type="InterPro" id="IPR040844">
    <property type="entry name" value="PDE4_UCR"/>
</dbReference>
<dbReference type="Pfam" id="PF00233">
    <property type="entry name" value="PDEase_I"/>
    <property type="match status" value="1"/>
</dbReference>
<keyword evidence="3 9" id="KW-0479">Metal-binding</keyword>
<organism evidence="13 14">
    <name type="scientific">Oryzias melastigma</name>
    <name type="common">Marine medaka</name>
    <dbReference type="NCBI Taxonomy" id="30732"/>
    <lineage>
        <taxon>Eukaryota</taxon>
        <taxon>Metazoa</taxon>
        <taxon>Chordata</taxon>
        <taxon>Craniata</taxon>
        <taxon>Vertebrata</taxon>
        <taxon>Euteleostomi</taxon>
        <taxon>Actinopterygii</taxon>
        <taxon>Neopterygii</taxon>
        <taxon>Teleostei</taxon>
        <taxon>Neoteleostei</taxon>
        <taxon>Acanthomorphata</taxon>
        <taxon>Ovalentaria</taxon>
        <taxon>Atherinomorphae</taxon>
        <taxon>Beloniformes</taxon>
        <taxon>Adrianichthyidae</taxon>
        <taxon>Oryziinae</taxon>
        <taxon>Oryzias</taxon>
    </lineage>
</organism>
<dbReference type="SMART" id="SM00471">
    <property type="entry name" value="HDc"/>
    <property type="match status" value="1"/>
</dbReference>
<feature type="compositionally biased region" description="Polar residues" evidence="11">
    <location>
        <begin position="755"/>
        <end position="768"/>
    </location>
</feature>
<feature type="compositionally biased region" description="Basic and acidic residues" evidence="11">
    <location>
        <begin position="779"/>
        <end position="793"/>
    </location>
</feature>
<evidence type="ECO:0000313" key="13">
    <source>
        <dbReference type="Ensembl" id="ENSOMEP00000023420.1"/>
    </source>
</evidence>
<dbReference type="InterPro" id="IPR023088">
    <property type="entry name" value="PDEase"/>
</dbReference>
<dbReference type="UniPathway" id="UPA00762">
    <property type="reaction ID" value="UER00747"/>
</dbReference>
<evidence type="ECO:0000256" key="7">
    <source>
        <dbReference type="PIRSR" id="PIRSR623088-1"/>
    </source>
</evidence>
<accession>A0A3B3D1K3</accession>
<dbReference type="EC" id="3.1.4.-" evidence="10"/>
<feature type="binding site" evidence="8">
    <location>
        <position position="561"/>
    </location>
    <ligand>
        <name>AMP</name>
        <dbReference type="ChEBI" id="CHEBI:456215"/>
    </ligand>
</feature>
<dbReference type="InterPro" id="IPR023174">
    <property type="entry name" value="PDEase_CS"/>
</dbReference>